<sequence>MLEFVRASYRAGNAVFKNGTKPGDVVAIIANLDNIVYMALIAGLMNLGLVPFPISPRNSPRGIIDILRQSSAHRLLTTNATLAELLHSIQSELQSDAPFALKIEEAPSLREVFPYLGKESENEPDVVPCHSFFPKDTDSVMYIHSSGSTGLPKAIRLSHLNFLSYLSVFCMDDLRTHGRYAAAGVPPFHLMGVYNQLFLMLYGRVTISIFHPTVTKPDALPVVMSPDNVFENARLTQATSMLTVPTFLHIWSHSEAAVKQLAKYSLVFYGGGPLPPSTGDYLASRGVNIASGYGCTEAGLLIKAAISHEDWSYTQFSDKCTIRWVPQGDGTFEAQFLTTDRHRPAIENLKDVRGYATSDLFVPHPTDPKKWKIVGRIDDVVVHSSGEKTVPAPMEAIITSTNIIQGAIIFGHRRDQPGLLVEPSSSHQVDTNDSAQVAAFRNLIWPKVEEANKIAPTFSRLFKEMILITSLDKPLPRVGKGTVARKAAIAFYEPEINNLYATVESASGGDSIDPPKTWNREDIQSWLLVQIVDILSNEATPDPSVDLFEVGFDSLVSTMLRLRIVSVLRKSLRLAVAKEVPQDVIYTYPTVARLTEYIFNLVNDTNTDSDRRETHSQLIDEMIKKYAQGLNVFPRFPRASLNTGNHHVLLTGSTGNMGANLLAGLIQSDSVQRVYALNRPSAQATILDRHRFRFADKVLDISLLESPKVVFLEGNTLEEIPQDKLDELMQNLTLVIHNAWRLDFNLSLSSFESNIKSSRSLIDLARSSYHSSNIRFLFTSSIASAQSWDTQKGPYPEEVVLDAASAVGAGYGESKYVTERILAQSKLQATSFRIGQVCGGAPNGAWATSDWFPILVKSGLTLNSLPNAYGVVSWVPMDAVATAILDTAFLAVPPPAAVNIVHPRPISWTTVIQNIRDAIIREKGLASDALPLIPIQEWVAELRKHVDHPSDDLPALKLLNFFELQAAAASSSSEIADSRESLGLTPLKIDSIMKISPRMMNLEELDYSVAEKWVRYWVQSGM</sequence>
<dbReference type="InterPro" id="IPR009081">
    <property type="entry name" value="PP-bd_ACP"/>
</dbReference>
<evidence type="ECO:0000259" key="3">
    <source>
        <dbReference type="PROSITE" id="PS50075"/>
    </source>
</evidence>
<dbReference type="OrthoDB" id="429813at2759"/>
<evidence type="ECO:0000313" key="4">
    <source>
        <dbReference type="EMBL" id="KAF9059849.1"/>
    </source>
</evidence>
<dbReference type="InterPro" id="IPR020806">
    <property type="entry name" value="PKS_PP-bd"/>
</dbReference>
<dbReference type="Pfam" id="PF07993">
    <property type="entry name" value="NAD_binding_4"/>
    <property type="match status" value="1"/>
</dbReference>
<dbReference type="SUPFAM" id="SSF47336">
    <property type="entry name" value="ACP-like"/>
    <property type="match status" value="1"/>
</dbReference>
<dbReference type="Pfam" id="PF00550">
    <property type="entry name" value="PP-binding"/>
    <property type="match status" value="1"/>
</dbReference>
<name>A0A9P5P6L8_9AGAR</name>
<dbReference type="Pfam" id="PF23562">
    <property type="entry name" value="AMP-binding_C_3"/>
    <property type="match status" value="1"/>
</dbReference>
<comment type="caution">
    <text evidence="4">The sequence shown here is derived from an EMBL/GenBank/DDBJ whole genome shotgun (WGS) entry which is preliminary data.</text>
</comment>
<dbReference type="GO" id="GO:0031177">
    <property type="term" value="F:phosphopantetheine binding"/>
    <property type="evidence" value="ECO:0007669"/>
    <property type="project" value="InterPro"/>
</dbReference>
<dbReference type="PANTHER" id="PTHR43439:SF2">
    <property type="entry name" value="ENZYME, PUTATIVE (JCVI)-RELATED"/>
    <property type="match status" value="1"/>
</dbReference>
<dbReference type="Gene3D" id="3.40.50.12780">
    <property type="entry name" value="N-terminal domain of ligase-like"/>
    <property type="match status" value="1"/>
</dbReference>
<dbReference type="InterPro" id="IPR051414">
    <property type="entry name" value="Adenylate-forming_Reductase"/>
</dbReference>
<proteinExistence type="predicted"/>
<dbReference type="PROSITE" id="PS50075">
    <property type="entry name" value="CARRIER"/>
    <property type="match status" value="1"/>
</dbReference>
<evidence type="ECO:0000256" key="1">
    <source>
        <dbReference type="ARBA" id="ARBA00022450"/>
    </source>
</evidence>
<keyword evidence="5" id="KW-1185">Reference proteome</keyword>
<dbReference type="Proteomes" id="UP000772434">
    <property type="component" value="Unassembled WGS sequence"/>
</dbReference>
<dbReference type="AlphaFoldDB" id="A0A9P5P6L8"/>
<dbReference type="InterPro" id="IPR000873">
    <property type="entry name" value="AMP-dep_synth/lig_dom"/>
</dbReference>
<feature type="domain" description="Carrier" evidence="3">
    <location>
        <begin position="518"/>
        <end position="602"/>
    </location>
</feature>
<evidence type="ECO:0000256" key="2">
    <source>
        <dbReference type="ARBA" id="ARBA00022553"/>
    </source>
</evidence>
<dbReference type="SUPFAM" id="SSF56801">
    <property type="entry name" value="Acetyl-CoA synthetase-like"/>
    <property type="match status" value="1"/>
</dbReference>
<dbReference type="EMBL" id="JADNRY010000274">
    <property type="protein sequence ID" value="KAF9059849.1"/>
    <property type="molecule type" value="Genomic_DNA"/>
</dbReference>
<dbReference type="InterPro" id="IPR042099">
    <property type="entry name" value="ANL_N_sf"/>
</dbReference>
<keyword evidence="1" id="KW-0596">Phosphopantetheine</keyword>
<dbReference type="Gene3D" id="3.40.50.720">
    <property type="entry name" value="NAD(P)-binding Rossmann-like Domain"/>
    <property type="match status" value="1"/>
</dbReference>
<keyword evidence="2" id="KW-0597">Phosphoprotein</keyword>
<gene>
    <name evidence="4" type="ORF">BDP27DRAFT_1385652</name>
</gene>
<dbReference type="Gene3D" id="1.10.1200.10">
    <property type="entry name" value="ACP-like"/>
    <property type="match status" value="1"/>
</dbReference>
<dbReference type="InterPro" id="IPR020845">
    <property type="entry name" value="AMP-binding_CS"/>
</dbReference>
<organism evidence="4 5">
    <name type="scientific">Rhodocollybia butyracea</name>
    <dbReference type="NCBI Taxonomy" id="206335"/>
    <lineage>
        <taxon>Eukaryota</taxon>
        <taxon>Fungi</taxon>
        <taxon>Dikarya</taxon>
        <taxon>Basidiomycota</taxon>
        <taxon>Agaricomycotina</taxon>
        <taxon>Agaricomycetes</taxon>
        <taxon>Agaricomycetidae</taxon>
        <taxon>Agaricales</taxon>
        <taxon>Marasmiineae</taxon>
        <taxon>Omphalotaceae</taxon>
        <taxon>Rhodocollybia</taxon>
    </lineage>
</organism>
<dbReference type="InterPro" id="IPR036736">
    <property type="entry name" value="ACP-like_sf"/>
</dbReference>
<dbReference type="PROSITE" id="PS00455">
    <property type="entry name" value="AMP_BINDING"/>
    <property type="match status" value="1"/>
</dbReference>
<dbReference type="PANTHER" id="PTHR43439">
    <property type="entry name" value="PHENYLACETATE-COENZYME A LIGASE"/>
    <property type="match status" value="1"/>
</dbReference>
<dbReference type="InterPro" id="IPR036291">
    <property type="entry name" value="NAD(P)-bd_dom_sf"/>
</dbReference>
<dbReference type="InterPro" id="IPR013120">
    <property type="entry name" value="FAR_NAD-bd"/>
</dbReference>
<evidence type="ECO:0000313" key="5">
    <source>
        <dbReference type="Proteomes" id="UP000772434"/>
    </source>
</evidence>
<protein>
    <submittedName>
        <fullName evidence="4">Nonribosomal peptide synthetase</fullName>
    </submittedName>
</protein>
<reference evidence="4" key="1">
    <citation type="submission" date="2020-11" db="EMBL/GenBank/DDBJ databases">
        <authorList>
            <consortium name="DOE Joint Genome Institute"/>
            <person name="Ahrendt S."/>
            <person name="Riley R."/>
            <person name="Andreopoulos W."/>
            <person name="Labutti K."/>
            <person name="Pangilinan J."/>
            <person name="Ruiz-Duenas F.J."/>
            <person name="Barrasa J.M."/>
            <person name="Sanchez-Garcia M."/>
            <person name="Camarero S."/>
            <person name="Miyauchi S."/>
            <person name="Serrano A."/>
            <person name="Linde D."/>
            <person name="Babiker R."/>
            <person name="Drula E."/>
            <person name="Ayuso-Fernandez I."/>
            <person name="Pacheco R."/>
            <person name="Padilla G."/>
            <person name="Ferreira P."/>
            <person name="Barriuso J."/>
            <person name="Kellner H."/>
            <person name="Castanera R."/>
            <person name="Alfaro M."/>
            <person name="Ramirez L."/>
            <person name="Pisabarro A.G."/>
            <person name="Kuo A."/>
            <person name="Tritt A."/>
            <person name="Lipzen A."/>
            <person name="He G."/>
            <person name="Yan M."/>
            <person name="Ng V."/>
            <person name="Cullen D."/>
            <person name="Martin F."/>
            <person name="Rosso M.-N."/>
            <person name="Henrissat B."/>
            <person name="Hibbett D."/>
            <person name="Martinez A.T."/>
            <person name="Grigoriev I.V."/>
        </authorList>
    </citation>
    <scope>NUCLEOTIDE SEQUENCE</scope>
    <source>
        <strain evidence="4">AH 40177</strain>
    </source>
</reference>
<accession>A0A9P5P6L8</accession>
<dbReference type="SUPFAM" id="SSF51735">
    <property type="entry name" value="NAD(P)-binding Rossmann-fold domains"/>
    <property type="match status" value="1"/>
</dbReference>
<dbReference type="Pfam" id="PF00501">
    <property type="entry name" value="AMP-binding"/>
    <property type="match status" value="1"/>
</dbReference>
<dbReference type="SMART" id="SM00823">
    <property type="entry name" value="PKS_PP"/>
    <property type="match status" value="1"/>
</dbReference>